<dbReference type="SUPFAM" id="SSF48498">
    <property type="entry name" value="Tetracyclin repressor-like, C-terminal domain"/>
    <property type="match status" value="1"/>
</dbReference>
<dbReference type="SUPFAM" id="SSF46689">
    <property type="entry name" value="Homeodomain-like"/>
    <property type="match status" value="1"/>
</dbReference>
<dbReference type="PANTHER" id="PTHR30055">
    <property type="entry name" value="HTH-TYPE TRANSCRIPTIONAL REGULATOR RUTR"/>
    <property type="match status" value="1"/>
</dbReference>
<organism evidence="5">
    <name type="scientific">metagenome</name>
    <dbReference type="NCBI Taxonomy" id="256318"/>
    <lineage>
        <taxon>unclassified sequences</taxon>
        <taxon>metagenomes</taxon>
    </lineage>
</organism>
<keyword evidence="2" id="KW-0238">DNA-binding</keyword>
<evidence type="ECO:0000259" key="4">
    <source>
        <dbReference type="PROSITE" id="PS50977"/>
    </source>
</evidence>
<evidence type="ECO:0000313" key="5">
    <source>
        <dbReference type="EMBL" id="CUR55973.1"/>
    </source>
</evidence>
<accession>A0A2P2C1S4</accession>
<dbReference type="InterPro" id="IPR050109">
    <property type="entry name" value="HTH-type_TetR-like_transc_reg"/>
</dbReference>
<evidence type="ECO:0000256" key="2">
    <source>
        <dbReference type="ARBA" id="ARBA00023125"/>
    </source>
</evidence>
<dbReference type="AlphaFoldDB" id="A0A2P2C1S4"/>
<gene>
    <name evidence="5" type="ORF">NOCA110059</name>
</gene>
<evidence type="ECO:0000256" key="1">
    <source>
        <dbReference type="ARBA" id="ARBA00023015"/>
    </source>
</evidence>
<proteinExistence type="predicted"/>
<dbReference type="EMBL" id="CZKB01000001">
    <property type="protein sequence ID" value="CUR55973.1"/>
    <property type="molecule type" value="Genomic_DNA"/>
</dbReference>
<reference evidence="5" key="1">
    <citation type="submission" date="2015-08" db="EMBL/GenBank/DDBJ databases">
        <authorList>
            <person name="Babu N.S."/>
            <person name="Beckwith C.J."/>
            <person name="Beseler K.G."/>
            <person name="Brison A."/>
            <person name="Carone J.V."/>
            <person name="Caskin T.P."/>
            <person name="Diamond M."/>
            <person name="Durham M.E."/>
            <person name="Foxe J.M."/>
            <person name="Go M."/>
            <person name="Henderson B.A."/>
            <person name="Jones I.B."/>
            <person name="McGettigan J.A."/>
            <person name="Micheletti S.J."/>
            <person name="Nasrallah M.E."/>
            <person name="Ortiz D."/>
            <person name="Piller C.R."/>
            <person name="Privatt S.R."/>
            <person name="Schneider S.L."/>
            <person name="Sharp S."/>
            <person name="Smith T.C."/>
            <person name="Stanton J.D."/>
            <person name="Ullery H.E."/>
            <person name="Wilson R.J."/>
            <person name="Serrano M.G."/>
            <person name="Buck G."/>
            <person name="Lee V."/>
            <person name="Wang Y."/>
            <person name="Carvalho R."/>
            <person name="Voegtly L."/>
            <person name="Shi R."/>
            <person name="Duckworth R."/>
            <person name="Johnson A."/>
            <person name="Loviza R."/>
            <person name="Walstead R."/>
            <person name="Shah Z."/>
            <person name="Kiflezghi M."/>
            <person name="Wade K."/>
            <person name="Ball S.L."/>
            <person name="Bradley K.W."/>
            <person name="Asai D.J."/>
            <person name="Bowman C.A."/>
            <person name="Russell D.A."/>
            <person name="Pope W.H."/>
            <person name="Jacobs-Sera D."/>
            <person name="Hendrix R.W."/>
            <person name="Hatfull G.F."/>
        </authorList>
    </citation>
    <scope>NUCLEOTIDE SEQUENCE</scope>
</reference>
<protein>
    <submittedName>
        <fullName evidence="5">Putative TetR family transcriptional regulator</fullName>
    </submittedName>
</protein>
<dbReference type="InterPro" id="IPR001647">
    <property type="entry name" value="HTH_TetR"/>
</dbReference>
<evidence type="ECO:0000256" key="3">
    <source>
        <dbReference type="ARBA" id="ARBA00023163"/>
    </source>
</evidence>
<dbReference type="PROSITE" id="PS01081">
    <property type="entry name" value="HTH_TETR_1"/>
    <property type="match status" value="1"/>
</dbReference>
<dbReference type="PROSITE" id="PS50977">
    <property type="entry name" value="HTH_TETR_2"/>
    <property type="match status" value="1"/>
</dbReference>
<name>A0A2P2C1S4_9ZZZZ</name>
<dbReference type="PANTHER" id="PTHR30055:SF234">
    <property type="entry name" value="HTH-TYPE TRANSCRIPTIONAL REGULATOR BETI"/>
    <property type="match status" value="1"/>
</dbReference>
<dbReference type="GO" id="GO:0000976">
    <property type="term" value="F:transcription cis-regulatory region binding"/>
    <property type="evidence" value="ECO:0007669"/>
    <property type="project" value="TreeGrafter"/>
</dbReference>
<sequence>MARTVDPEKHLARRLLIIDAALTRFAADGYERATTAAICREAGIGSGTFFHYFPTKQSLLLAILELGTAETAEWFASQDAAASPRAVVDAYVRHAVEEFADPRIGGFVRAVGAVMAEPEVEAALALDARTLQEGLEPWVARAQRAGEVRDDLTARDLTAWLLLVLDGFLGRLATDDAFTASEQGVVLEDVVARLLSAA</sequence>
<keyword evidence="3" id="KW-0804">Transcription</keyword>
<dbReference type="InterPro" id="IPR009057">
    <property type="entry name" value="Homeodomain-like_sf"/>
</dbReference>
<dbReference type="InterPro" id="IPR023772">
    <property type="entry name" value="DNA-bd_HTH_TetR-type_CS"/>
</dbReference>
<dbReference type="GO" id="GO:0003700">
    <property type="term" value="F:DNA-binding transcription factor activity"/>
    <property type="evidence" value="ECO:0007669"/>
    <property type="project" value="TreeGrafter"/>
</dbReference>
<dbReference type="Gene3D" id="1.10.357.10">
    <property type="entry name" value="Tetracycline Repressor, domain 2"/>
    <property type="match status" value="1"/>
</dbReference>
<dbReference type="PRINTS" id="PR00455">
    <property type="entry name" value="HTHTETR"/>
</dbReference>
<keyword evidence="1" id="KW-0805">Transcription regulation</keyword>
<dbReference type="Pfam" id="PF00440">
    <property type="entry name" value="TetR_N"/>
    <property type="match status" value="1"/>
</dbReference>
<feature type="domain" description="HTH tetR-type" evidence="4">
    <location>
        <begin position="11"/>
        <end position="71"/>
    </location>
</feature>
<dbReference type="InterPro" id="IPR036271">
    <property type="entry name" value="Tet_transcr_reg_TetR-rel_C_sf"/>
</dbReference>